<evidence type="ECO:0000313" key="3">
    <source>
        <dbReference type="Proteomes" id="UP001293254"/>
    </source>
</evidence>
<protein>
    <recommendedName>
        <fullName evidence="1">Transposase (putative) gypsy type domain-containing protein</fullName>
    </recommendedName>
</protein>
<dbReference type="Pfam" id="PF04195">
    <property type="entry name" value="Transposase_28"/>
    <property type="match status" value="1"/>
</dbReference>
<sequence length="389" mass="43556">MSAKTIVKTINLLGLPEGFEILTPIEYQRANNPPPGCVIVYAAQCVSRLRFPLHPFLVDLLVTLGIPPSQLNPNSYRLVVEFLLCCQLYCLEPSVENFLGIFSPRLTPGECFFHFTPRLGLVFIHEKPSSYGAWKNRFFFIRKAEWEIPLVWRPSPNDLPPINLELVKERVKVVGLLDHGFKAKALVEKDILIVAGLHPVPDPYTGPESRYLQTMMNRAAVRKFLPENVPSNPLSSPSTRSASTTPLIFNRVVGVDPLLVHLQRSGLTLLLSARFPRDTPIPPWRLPSQKRPRVEEVPLAEEAIPPSPTPTAAPPSFPLPVMTPQFTPKARVSNMYKATNKGDVEFLFGRSMESLAHLLLFQTTMTPPIVVAMIECYEKLRANLKAALS</sequence>
<reference evidence="2" key="1">
    <citation type="submission" date="2020-06" db="EMBL/GenBank/DDBJ databases">
        <authorList>
            <person name="Li T."/>
            <person name="Hu X."/>
            <person name="Zhang T."/>
            <person name="Song X."/>
            <person name="Zhang H."/>
            <person name="Dai N."/>
            <person name="Sheng W."/>
            <person name="Hou X."/>
            <person name="Wei L."/>
        </authorList>
    </citation>
    <scope>NUCLEOTIDE SEQUENCE</scope>
    <source>
        <strain evidence="2">3651</strain>
        <tissue evidence="2">Leaf</tissue>
    </source>
</reference>
<feature type="domain" description="Transposase (putative) gypsy type" evidence="1">
    <location>
        <begin position="40"/>
        <end position="103"/>
    </location>
</feature>
<dbReference type="PANTHER" id="PTHR31099:SF28">
    <property type="entry name" value="F5J5.12"/>
    <property type="match status" value="1"/>
</dbReference>
<dbReference type="Proteomes" id="UP001293254">
    <property type="component" value="Unassembled WGS sequence"/>
</dbReference>
<gene>
    <name evidence="2" type="ORF">Salat_1414700</name>
</gene>
<name>A0AAE1YA35_9LAMI</name>
<dbReference type="AlphaFoldDB" id="A0AAE1YA35"/>
<comment type="caution">
    <text evidence="2">The sequence shown here is derived from an EMBL/GenBank/DDBJ whole genome shotgun (WGS) entry which is preliminary data.</text>
</comment>
<organism evidence="2 3">
    <name type="scientific">Sesamum alatum</name>
    <dbReference type="NCBI Taxonomy" id="300844"/>
    <lineage>
        <taxon>Eukaryota</taxon>
        <taxon>Viridiplantae</taxon>
        <taxon>Streptophyta</taxon>
        <taxon>Embryophyta</taxon>
        <taxon>Tracheophyta</taxon>
        <taxon>Spermatophyta</taxon>
        <taxon>Magnoliopsida</taxon>
        <taxon>eudicotyledons</taxon>
        <taxon>Gunneridae</taxon>
        <taxon>Pentapetalae</taxon>
        <taxon>asterids</taxon>
        <taxon>lamiids</taxon>
        <taxon>Lamiales</taxon>
        <taxon>Pedaliaceae</taxon>
        <taxon>Sesamum</taxon>
    </lineage>
</organism>
<evidence type="ECO:0000313" key="2">
    <source>
        <dbReference type="EMBL" id="KAK4426461.1"/>
    </source>
</evidence>
<dbReference type="PANTHER" id="PTHR31099">
    <property type="entry name" value="OS06G0165300 PROTEIN"/>
    <property type="match status" value="1"/>
</dbReference>
<accession>A0AAE1YA35</accession>
<dbReference type="InterPro" id="IPR007321">
    <property type="entry name" value="Transposase_28"/>
</dbReference>
<keyword evidence="3" id="KW-1185">Reference proteome</keyword>
<dbReference type="EMBL" id="JACGWO010000005">
    <property type="protein sequence ID" value="KAK4426461.1"/>
    <property type="molecule type" value="Genomic_DNA"/>
</dbReference>
<reference evidence="2" key="2">
    <citation type="journal article" date="2024" name="Plant">
        <title>Genomic evolution and insights into agronomic trait innovations of Sesamum species.</title>
        <authorList>
            <person name="Miao H."/>
            <person name="Wang L."/>
            <person name="Qu L."/>
            <person name="Liu H."/>
            <person name="Sun Y."/>
            <person name="Le M."/>
            <person name="Wang Q."/>
            <person name="Wei S."/>
            <person name="Zheng Y."/>
            <person name="Lin W."/>
            <person name="Duan Y."/>
            <person name="Cao H."/>
            <person name="Xiong S."/>
            <person name="Wang X."/>
            <person name="Wei L."/>
            <person name="Li C."/>
            <person name="Ma Q."/>
            <person name="Ju M."/>
            <person name="Zhao R."/>
            <person name="Li G."/>
            <person name="Mu C."/>
            <person name="Tian Q."/>
            <person name="Mei H."/>
            <person name="Zhang T."/>
            <person name="Gao T."/>
            <person name="Zhang H."/>
        </authorList>
    </citation>
    <scope>NUCLEOTIDE SEQUENCE</scope>
    <source>
        <strain evidence="2">3651</strain>
    </source>
</reference>
<proteinExistence type="predicted"/>
<evidence type="ECO:0000259" key="1">
    <source>
        <dbReference type="Pfam" id="PF04195"/>
    </source>
</evidence>